<feature type="compositionally biased region" description="Low complexity" evidence="1">
    <location>
        <begin position="123"/>
        <end position="135"/>
    </location>
</feature>
<dbReference type="GeneID" id="39575649"/>
<reference evidence="2 3" key="1">
    <citation type="journal article" date="2018" name="Mol. Ecol.">
        <title>The obligate alkalophilic soda-lake fungus Sodiomyces alkalinus has shifted to a protein diet.</title>
        <authorList>
            <person name="Grum-Grzhimaylo A.A."/>
            <person name="Falkoski D.L."/>
            <person name="van den Heuvel J."/>
            <person name="Valero-Jimenez C.A."/>
            <person name="Min B."/>
            <person name="Choi I.G."/>
            <person name="Lipzen A."/>
            <person name="Daum C.G."/>
            <person name="Aanen D.K."/>
            <person name="Tsang A."/>
            <person name="Henrissat B."/>
            <person name="Bilanenko E.N."/>
            <person name="de Vries R.P."/>
            <person name="van Kan J.A.L."/>
            <person name="Grigoriev I.V."/>
            <person name="Debets A.J.M."/>
        </authorList>
    </citation>
    <scope>NUCLEOTIDE SEQUENCE [LARGE SCALE GENOMIC DNA]</scope>
    <source>
        <strain evidence="2 3">F11</strain>
    </source>
</reference>
<evidence type="ECO:0000313" key="3">
    <source>
        <dbReference type="Proteomes" id="UP000272025"/>
    </source>
</evidence>
<dbReference type="AlphaFoldDB" id="A0A3N2PSD5"/>
<feature type="compositionally biased region" description="Basic and acidic residues" evidence="1">
    <location>
        <begin position="19"/>
        <end position="41"/>
    </location>
</feature>
<protein>
    <submittedName>
        <fullName evidence="2">Uncharacterized protein</fullName>
    </submittedName>
</protein>
<keyword evidence="3" id="KW-1185">Reference proteome</keyword>
<organism evidence="2 3">
    <name type="scientific">Sodiomyces alkalinus (strain CBS 110278 / VKM F-3762 / F11)</name>
    <name type="common">Alkaliphilic filamentous fungus</name>
    <dbReference type="NCBI Taxonomy" id="1314773"/>
    <lineage>
        <taxon>Eukaryota</taxon>
        <taxon>Fungi</taxon>
        <taxon>Dikarya</taxon>
        <taxon>Ascomycota</taxon>
        <taxon>Pezizomycotina</taxon>
        <taxon>Sordariomycetes</taxon>
        <taxon>Hypocreomycetidae</taxon>
        <taxon>Glomerellales</taxon>
        <taxon>Plectosphaerellaceae</taxon>
        <taxon>Sodiomyces</taxon>
    </lineage>
</organism>
<feature type="region of interest" description="Disordered" evidence="1">
    <location>
        <begin position="1"/>
        <end position="60"/>
    </location>
</feature>
<dbReference type="EMBL" id="ML119057">
    <property type="protein sequence ID" value="ROT37415.1"/>
    <property type="molecule type" value="Genomic_DNA"/>
</dbReference>
<accession>A0A3N2PSD5</accession>
<feature type="compositionally biased region" description="Basic and acidic residues" evidence="1">
    <location>
        <begin position="1"/>
        <end position="10"/>
    </location>
</feature>
<name>A0A3N2PSD5_SODAK</name>
<proteinExistence type="predicted"/>
<dbReference type="Proteomes" id="UP000272025">
    <property type="component" value="Unassembled WGS sequence"/>
</dbReference>
<gene>
    <name evidence="2" type="ORF">SODALDRAFT_196160</name>
</gene>
<evidence type="ECO:0000313" key="2">
    <source>
        <dbReference type="EMBL" id="ROT37415.1"/>
    </source>
</evidence>
<dbReference type="OrthoDB" id="5377226at2759"/>
<feature type="compositionally biased region" description="Basic and acidic residues" evidence="1">
    <location>
        <begin position="231"/>
        <end position="248"/>
    </location>
</feature>
<sequence length="313" mass="35398">MPSVAEEPRRFPAGKKRRREDDDARTLQDSVQPHEQHHDQAHQLAPRYPKLSQYHPHNDDNVSFSAIGNVQRKTLPLPSAKKLRTSDHAGVMEELHQLHQNPYTPHHNLGHDDYISRSTNHIRSPQSVRSPSTSTRPPPARVNSGALLEPCHICRRKPTKKSDLDSYADCEGCQSRTCFICLRQCPGWTTEYLGPPRRSATQTDEADQETSDQDVLSRSFHMDDADDPPEGQEKERGGQDDGGGEKQAHKMNGQGQEKTNWWASGEHRQVICSRCCIERGKEGDIACFGCLSRICHRAVVRLHAPILSWMKNL</sequence>
<dbReference type="RefSeq" id="XP_028465221.1">
    <property type="nucleotide sequence ID" value="XM_028607171.1"/>
</dbReference>
<feature type="region of interest" description="Disordered" evidence="1">
    <location>
        <begin position="101"/>
        <end position="144"/>
    </location>
</feature>
<evidence type="ECO:0000256" key="1">
    <source>
        <dbReference type="SAM" id="MobiDB-lite"/>
    </source>
</evidence>
<feature type="region of interest" description="Disordered" evidence="1">
    <location>
        <begin position="192"/>
        <end position="260"/>
    </location>
</feature>